<sequence>MRSDLLNYYERELAYVRQLGAEFASKYPKVASRLLLEPNRCEDPHVERLIEAFSFLAARLHLKLDDEFPELTQALLGILFPHYIRPLPSMTVAEFSLDVERSGLTTRTVLPRGSALFSRSTGGVRLQFRTGFDLELWPIRVAAAQWVTPERLAQPIRTADAPGALRVELACGHGASFAALPINSLRFFLNAEASIVYPLYEMLAGRCLRIIARDLNPRSQKSPVVLPASCLQPCGFAQDESLIPYPRRSFDGYRLLQEYFAFPEKFLFLELKGLEVLREAGFGENIELVFLCGDCERPDWLPMLQLGVSERTLRLGCCTLVNLFPHTADPVTLDGTRFEYPVVPDARRPDSYEVFSIESVVGTNPVTSEVLNFDPFYSVRHSPSGRQGELFWHATRRDSSVRMDDNTDLWLSTVDLAGQPRRPEIDTLTVRCLCTNRELPSRMPFGEEGGDFELDVASTVTRVIALRKPTPTIRPSLGGAVLWRLLSQLSLNYLSLIEEGRDALQEILRLYTPPAGFGERQVEGIATLTSRRHFARVMGDYGISFVRGMKVQVELDEECFVGASAYLFSSVLDRFLGLYVNMNGFSQLEVWSRQRKEILKQWPARSGYGILL</sequence>
<dbReference type="PANTHER" id="PTHR35370">
    <property type="entry name" value="CYTOPLASMIC PROTEIN-RELATED-RELATED"/>
    <property type="match status" value="1"/>
</dbReference>
<dbReference type="PIRSF" id="PIRSF028304">
    <property type="entry name" value="UCP028304"/>
    <property type="match status" value="1"/>
</dbReference>
<dbReference type="Proteomes" id="UP000593892">
    <property type="component" value="Chromosome"/>
</dbReference>
<organism evidence="1 2">
    <name type="scientific">Paludibaculum fermentans</name>
    <dbReference type="NCBI Taxonomy" id="1473598"/>
    <lineage>
        <taxon>Bacteria</taxon>
        <taxon>Pseudomonadati</taxon>
        <taxon>Acidobacteriota</taxon>
        <taxon>Terriglobia</taxon>
        <taxon>Bryobacterales</taxon>
        <taxon>Bryobacteraceae</taxon>
        <taxon>Paludibaculum</taxon>
    </lineage>
</organism>
<dbReference type="PANTHER" id="PTHR35370:SF1">
    <property type="entry name" value="TYPE VI SECRETION SYSTEM COMPONENT TSSF1"/>
    <property type="match status" value="1"/>
</dbReference>
<dbReference type="EMBL" id="CP063849">
    <property type="protein sequence ID" value="QOY87620.1"/>
    <property type="molecule type" value="Genomic_DNA"/>
</dbReference>
<evidence type="ECO:0000313" key="1">
    <source>
        <dbReference type="EMBL" id="QOY87620.1"/>
    </source>
</evidence>
<dbReference type="KEGG" id="pfer:IRI77_33525"/>
<name>A0A7S7NPW6_PALFE</name>
<dbReference type="NCBIfam" id="TIGR03359">
    <property type="entry name" value="VI_chp_6"/>
    <property type="match status" value="1"/>
</dbReference>
<gene>
    <name evidence="1" type="primary">tssF</name>
    <name evidence="1" type="ORF">IRI77_33525</name>
</gene>
<dbReference type="RefSeq" id="WP_194449287.1">
    <property type="nucleotide sequence ID" value="NZ_CP063849.1"/>
</dbReference>
<evidence type="ECO:0000313" key="2">
    <source>
        <dbReference type="Proteomes" id="UP000593892"/>
    </source>
</evidence>
<proteinExistence type="predicted"/>
<keyword evidence="2" id="KW-1185">Reference proteome</keyword>
<dbReference type="Pfam" id="PF05947">
    <property type="entry name" value="T6SS_TssF"/>
    <property type="match status" value="1"/>
</dbReference>
<reference evidence="1 2" key="1">
    <citation type="submission" date="2020-10" db="EMBL/GenBank/DDBJ databases">
        <title>Complete genome sequence of Paludibaculum fermentans P105T, a facultatively anaerobic acidobacterium capable of dissimilatory Fe(III) reduction.</title>
        <authorList>
            <person name="Dedysh S.N."/>
            <person name="Beletsky A.V."/>
            <person name="Kulichevskaya I.S."/>
            <person name="Mardanov A.V."/>
            <person name="Ravin N.V."/>
        </authorList>
    </citation>
    <scope>NUCLEOTIDE SEQUENCE [LARGE SCALE GENOMIC DNA]</scope>
    <source>
        <strain evidence="1 2">P105</strain>
    </source>
</reference>
<dbReference type="AlphaFoldDB" id="A0A7S7NPW6"/>
<dbReference type="InterPro" id="IPR010272">
    <property type="entry name" value="T6SS_TssF"/>
</dbReference>
<protein>
    <submittedName>
        <fullName evidence="1">Type VI secretion system baseplate subunit TssF</fullName>
    </submittedName>
</protein>
<accession>A0A7S7NPW6</accession>